<dbReference type="SUPFAM" id="SSF48452">
    <property type="entry name" value="TPR-like"/>
    <property type="match status" value="1"/>
</dbReference>
<evidence type="ECO:0000256" key="1">
    <source>
        <dbReference type="ARBA" id="ARBA00022737"/>
    </source>
</evidence>
<sequence>MRFLVVSILPLVILTAAAEPPAGKSSEQEPPPLAATSPSQKLDTLFAQLKRLRDPSAAEGVVAQIWGVWNTSGSATVDLMLRSADAAAAKQEYSAALDYLDQAIALKPDYAESWNKRATLHAKTGNFERSMADIAQVLAREPRHFGALSGMAAILEDAGQDAAALDIWRRVIDLYPANRDAQGHVRTLSEKLDGNKT</sequence>
<keyword evidence="1" id="KW-0677">Repeat</keyword>
<dbReference type="SMART" id="SM00028">
    <property type="entry name" value="TPR"/>
    <property type="match status" value="3"/>
</dbReference>
<dbReference type="InterPro" id="IPR011990">
    <property type="entry name" value="TPR-like_helical_dom_sf"/>
</dbReference>
<evidence type="ECO:0000256" key="2">
    <source>
        <dbReference type="ARBA" id="ARBA00022803"/>
    </source>
</evidence>
<protein>
    <submittedName>
        <fullName evidence="5">Tetratricopeptide (TPR) repeat protein</fullName>
    </submittedName>
</protein>
<dbReference type="Gene3D" id="1.25.40.10">
    <property type="entry name" value="Tetratricopeptide repeat domain"/>
    <property type="match status" value="1"/>
</dbReference>
<proteinExistence type="predicted"/>
<feature type="chain" id="PRO_5045886108" evidence="4">
    <location>
        <begin position="19"/>
        <end position="197"/>
    </location>
</feature>
<feature type="signal peptide" evidence="4">
    <location>
        <begin position="1"/>
        <end position="18"/>
    </location>
</feature>
<keyword evidence="4" id="KW-0732">Signal</keyword>
<evidence type="ECO:0000313" key="5">
    <source>
        <dbReference type="EMBL" id="MET3614638.1"/>
    </source>
</evidence>
<dbReference type="PANTHER" id="PTHR44858:SF1">
    <property type="entry name" value="UDP-N-ACETYLGLUCOSAMINE--PEPTIDE N-ACETYLGLUCOSAMINYLTRANSFERASE SPINDLY-RELATED"/>
    <property type="match status" value="1"/>
</dbReference>
<dbReference type="PANTHER" id="PTHR44858">
    <property type="entry name" value="TETRATRICOPEPTIDE REPEAT PROTEIN 6"/>
    <property type="match status" value="1"/>
</dbReference>
<keyword evidence="6" id="KW-1185">Reference proteome</keyword>
<dbReference type="InterPro" id="IPR019734">
    <property type="entry name" value="TPR_rpt"/>
</dbReference>
<feature type="repeat" description="TPR" evidence="3">
    <location>
        <begin position="111"/>
        <end position="144"/>
    </location>
</feature>
<dbReference type="EMBL" id="JBEPMB010000004">
    <property type="protein sequence ID" value="MET3614638.1"/>
    <property type="molecule type" value="Genomic_DNA"/>
</dbReference>
<dbReference type="Proteomes" id="UP001549047">
    <property type="component" value="Unassembled WGS sequence"/>
</dbReference>
<gene>
    <name evidence="5" type="ORF">ABID16_002975</name>
</gene>
<evidence type="ECO:0000256" key="3">
    <source>
        <dbReference type="PROSITE-ProRule" id="PRU00339"/>
    </source>
</evidence>
<dbReference type="PROSITE" id="PS50005">
    <property type="entry name" value="TPR"/>
    <property type="match status" value="2"/>
</dbReference>
<organism evidence="5 6">
    <name type="scientific">Rhizobium aquaticum</name>
    <dbReference type="NCBI Taxonomy" id="1549636"/>
    <lineage>
        <taxon>Bacteria</taxon>
        <taxon>Pseudomonadati</taxon>
        <taxon>Pseudomonadota</taxon>
        <taxon>Alphaproteobacteria</taxon>
        <taxon>Hyphomicrobiales</taxon>
        <taxon>Rhizobiaceae</taxon>
        <taxon>Rhizobium/Agrobacterium group</taxon>
        <taxon>Rhizobium</taxon>
    </lineage>
</organism>
<accession>A0ABV2J1K0</accession>
<comment type="caution">
    <text evidence="5">The sequence shown here is derived from an EMBL/GenBank/DDBJ whole genome shotgun (WGS) entry which is preliminary data.</text>
</comment>
<evidence type="ECO:0000256" key="4">
    <source>
        <dbReference type="SAM" id="SignalP"/>
    </source>
</evidence>
<dbReference type="InterPro" id="IPR050498">
    <property type="entry name" value="Ycf3"/>
</dbReference>
<name>A0ABV2J1K0_9HYPH</name>
<feature type="repeat" description="TPR" evidence="3">
    <location>
        <begin position="77"/>
        <end position="110"/>
    </location>
</feature>
<keyword evidence="2 3" id="KW-0802">TPR repeat</keyword>
<reference evidence="5 6" key="1">
    <citation type="submission" date="2024-06" db="EMBL/GenBank/DDBJ databases">
        <title>Genomic Encyclopedia of Type Strains, Phase IV (KMG-IV): sequencing the most valuable type-strain genomes for metagenomic binning, comparative biology and taxonomic classification.</title>
        <authorList>
            <person name="Goeker M."/>
        </authorList>
    </citation>
    <scope>NUCLEOTIDE SEQUENCE [LARGE SCALE GENOMIC DNA]</scope>
    <source>
        <strain evidence="5 6">DSM 29780</strain>
    </source>
</reference>
<evidence type="ECO:0000313" key="6">
    <source>
        <dbReference type="Proteomes" id="UP001549047"/>
    </source>
</evidence>
<dbReference type="Pfam" id="PF13181">
    <property type="entry name" value="TPR_8"/>
    <property type="match status" value="1"/>
</dbReference>